<dbReference type="Proteomes" id="UP001054902">
    <property type="component" value="Unassembled WGS sequence"/>
</dbReference>
<sequence length="676" mass="75229">MYCSKLAFSYLLVATRFFIGSSADIAADGNAVTVSSSLPEEGLIEPAYYTLPVLKPAPLPPPTNICCPDLQDDIGCTKEYDPITCNVGGEECEYDNPCMKSRCGLDDTVECWMSSIITKPVEPVSEPKPLPIVEDQCCPKLFTEIFCPEIYEPIVCYVGSGKCEFSNSCERDRCGISKDVECVSLDLTPLPPVYKEDYPQECKGDDIHVAISVSTSTPNQVYWYIEDTNTGEGLYKIPYSYSSSPGLFEHAYCLPCGKYQFKIKDLDSTTSSDASFKFEVLVDDKPMTSHHLQVGEHSQELEAKKHMETSEYEYVDFGSDRCLLDTVNQCCVPTKELFCTANYSPIVCKVDGQECIYSNKCEMSKCNVPEDAECVELEVYTKPAPMPTDIEDPENDHENQENIDQCCAEIQPTMLCAAIFNPIECDIDGVKCTYNSKCHKDNCGVPKDANCYSKEFEVEEVLKPLPEIYPVSTDAGTTTDKVNMKENESDQEHEQNGASYNTASAANYLDHDPDSTFFRIQSLQDFESSPLCLQPPVLVEGSIVVVSPCSENNLSQHWKLNSIGLLQNQADESLCLNTASQGRLKLKSCSAAIPQKNGKNRGGMFMYNRITKHFHLVRNPLRALTLPGDLQKSVVAKLSPPGFRVGSRINFTLSVDDKRMMWRLVYNFGHSPANDA</sequence>
<accession>A0AAD3H0C3</accession>
<reference evidence="2 3" key="1">
    <citation type="journal article" date="2021" name="Sci. Rep.">
        <title>The genome of the diatom Chaetoceros tenuissimus carries an ancient integrated fragment of an extant virus.</title>
        <authorList>
            <person name="Hongo Y."/>
            <person name="Kimura K."/>
            <person name="Takaki Y."/>
            <person name="Yoshida Y."/>
            <person name="Baba S."/>
            <person name="Kobayashi G."/>
            <person name="Nagasaki K."/>
            <person name="Hano T."/>
            <person name="Tomaru Y."/>
        </authorList>
    </citation>
    <scope>NUCLEOTIDE SEQUENCE [LARGE SCALE GENOMIC DNA]</scope>
    <source>
        <strain evidence="2 3">NIES-3715</strain>
    </source>
</reference>
<keyword evidence="3" id="KW-1185">Reference proteome</keyword>
<feature type="signal peptide" evidence="1">
    <location>
        <begin position="1"/>
        <end position="23"/>
    </location>
</feature>
<gene>
    <name evidence="2" type="ORF">CTEN210_01703</name>
</gene>
<feature type="chain" id="PRO_5042250956" description="Ricin B lectin domain-containing protein" evidence="1">
    <location>
        <begin position="24"/>
        <end position="676"/>
    </location>
</feature>
<evidence type="ECO:0000256" key="1">
    <source>
        <dbReference type="SAM" id="SignalP"/>
    </source>
</evidence>
<dbReference type="PROSITE" id="PS50231">
    <property type="entry name" value="RICIN_B_LECTIN"/>
    <property type="match status" value="1"/>
</dbReference>
<name>A0AAD3H0C3_9STRA</name>
<dbReference type="InterPro" id="IPR035992">
    <property type="entry name" value="Ricin_B-like_lectins"/>
</dbReference>
<dbReference type="EMBL" id="BLLK01000020">
    <property type="protein sequence ID" value="GFH45229.1"/>
    <property type="molecule type" value="Genomic_DNA"/>
</dbReference>
<dbReference type="SUPFAM" id="SSF50370">
    <property type="entry name" value="Ricin B-like lectins"/>
    <property type="match status" value="1"/>
</dbReference>
<evidence type="ECO:0000313" key="3">
    <source>
        <dbReference type="Proteomes" id="UP001054902"/>
    </source>
</evidence>
<dbReference type="AlphaFoldDB" id="A0AAD3H0C3"/>
<dbReference type="Gene3D" id="2.80.10.50">
    <property type="match status" value="1"/>
</dbReference>
<comment type="caution">
    <text evidence="2">The sequence shown here is derived from an EMBL/GenBank/DDBJ whole genome shotgun (WGS) entry which is preliminary data.</text>
</comment>
<keyword evidence="1" id="KW-0732">Signal</keyword>
<proteinExistence type="predicted"/>
<evidence type="ECO:0000313" key="2">
    <source>
        <dbReference type="EMBL" id="GFH45229.1"/>
    </source>
</evidence>
<organism evidence="2 3">
    <name type="scientific">Chaetoceros tenuissimus</name>
    <dbReference type="NCBI Taxonomy" id="426638"/>
    <lineage>
        <taxon>Eukaryota</taxon>
        <taxon>Sar</taxon>
        <taxon>Stramenopiles</taxon>
        <taxon>Ochrophyta</taxon>
        <taxon>Bacillariophyta</taxon>
        <taxon>Coscinodiscophyceae</taxon>
        <taxon>Chaetocerotophycidae</taxon>
        <taxon>Chaetocerotales</taxon>
        <taxon>Chaetocerotaceae</taxon>
        <taxon>Chaetoceros</taxon>
    </lineage>
</organism>
<protein>
    <recommendedName>
        <fullName evidence="4">Ricin B lectin domain-containing protein</fullName>
    </recommendedName>
</protein>
<evidence type="ECO:0008006" key="4">
    <source>
        <dbReference type="Google" id="ProtNLM"/>
    </source>
</evidence>